<organism evidence="1 2">
    <name type="scientific">Ancylostoma ceylanicum</name>
    <dbReference type="NCBI Taxonomy" id="53326"/>
    <lineage>
        <taxon>Eukaryota</taxon>
        <taxon>Metazoa</taxon>
        <taxon>Ecdysozoa</taxon>
        <taxon>Nematoda</taxon>
        <taxon>Chromadorea</taxon>
        <taxon>Rhabditida</taxon>
        <taxon>Rhabditina</taxon>
        <taxon>Rhabditomorpha</taxon>
        <taxon>Strongyloidea</taxon>
        <taxon>Ancylostomatidae</taxon>
        <taxon>Ancylostomatinae</taxon>
        <taxon>Ancylostoma</taxon>
    </lineage>
</organism>
<sequence>MMAQQVLMFHQSFCTGAPKVVTAAATQREAPDRTVSLYFSELTVYRFWALKSCSRDRHAVYNQIVPLT</sequence>
<reference evidence="2" key="1">
    <citation type="journal article" date="2015" name="Nat. Genet.">
        <title>The genome and transcriptome of the zoonotic hookworm Ancylostoma ceylanicum identify infection-specific gene families.</title>
        <authorList>
            <person name="Schwarz E.M."/>
            <person name="Hu Y."/>
            <person name="Antoshechkin I."/>
            <person name="Miller M.M."/>
            <person name="Sternberg P.W."/>
            <person name="Aroian R.V."/>
        </authorList>
    </citation>
    <scope>NUCLEOTIDE SEQUENCE</scope>
    <source>
        <strain evidence="2">HY135</strain>
    </source>
</reference>
<evidence type="ECO:0000313" key="2">
    <source>
        <dbReference type="Proteomes" id="UP000024635"/>
    </source>
</evidence>
<keyword evidence="2" id="KW-1185">Reference proteome</keyword>
<name>A0A016UXN3_9BILA</name>
<dbReference type="AlphaFoldDB" id="A0A016UXN3"/>
<dbReference type="Proteomes" id="UP000024635">
    <property type="component" value="Unassembled WGS sequence"/>
</dbReference>
<accession>A0A016UXN3</accession>
<evidence type="ECO:0000313" key="1">
    <source>
        <dbReference type="EMBL" id="EYC19517.1"/>
    </source>
</evidence>
<proteinExistence type="predicted"/>
<gene>
    <name evidence="1" type="primary">Acey_s0024.g908</name>
    <name evidence="1" type="ORF">Y032_0024g908</name>
</gene>
<comment type="caution">
    <text evidence="1">The sequence shown here is derived from an EMBL/GenBank/DDBJ whole genome shotgun (WGS) entry which is preliminary data.</text>
</comment>
<protein>
    <submittedName>
        <fullName evidence="1">Uncharacterized protein</fullName>
    </submittedName>
</protein>
<dbReference type="EMBL" id="JARK01001360">
    <property type="protein sequence ID" value="EYC19517.1"/>
    <property type="molecule type" value="Genomic_DNA"/>
</dbReference>